<dbReference type="AlphaFoldDB" id="Q01TG1"/>
<evidence type="ECO:0000256" key="1">
    <source>
        <dbReference type="ARBA" id="ARBA00001931"/>
    </source>
</evidence>
<reference evidence="8" key="1">
    <citation type="submission" date="2006-10" db="EMBL/GenBank/DDBJ databases">
        <title>Complete sequence of Solibacter usitatus Ellin6076.</title>
        <authorList>
            <consortium name="US DOE Joint Genome Institute"/>
            <person name="Copeland A."/>
            <person name="Lucas S."/>
            <person name="Lapidus A."/>
            <person name="Barry K."/>
            <person name="Detter J.C."/>
            <person name="Glavina del Rio T."/>
            <person name="Hammon N."/>
            <person name="Israni S."/>
            <person name="Dalin E."/>
            <person name="Tice H."/>
            <person name="Pitluck S."/>
            <person name="Thompson L.S."/>
            <person name="Brettin T."/>
            <person name="Bruce D."/>
            <person name="Han C."/>
            <person name="Tapia R."/>
            <person name="Gilna P."/>
            <person name="Schmutz J."/>
            <person name="Larimer F."/>
            <person name="Land M."/>
            <person name="Hauser L."/>
            <person name="Kyrpides N."/>
            <person name="Mikhailova N."/>
            <person name="Janssen P.H."/>
            <person name="Kuske C.R."/>
            <person name="Richardson P."/>
        </authorList>
    </citation>
    <scope>NUCLEOTIDE SEQUENCE</scope>
    <source>
        <strain evidence="8">Ellin6076</strain>
    </source>
</reference>
<keyword evidence="3" id="KW-0560">Oxidoreductase</keyword>
<dbReference type="OrthoDB" id="100792at2"/>
<dbReference type="NCBIfam" id="TIGR04528">
    <property type="entry name" value="acido_non_PQQ"/>
    <property type="match status" value="1"/>
</dbReference>
<comment type="similarity">
    <text evidence="2">Belongs to the bacterial PQQ dehydrogenase family.</text>
</comment>
<feature type="chain" id="PRO_5004163153" evidence="5">
    <location>
        <begin position="22"/>
        <end position="562"/>
    </location>
</feature>
<feature type="compositionally biased region" description="Polar residues" evidence="4">
    <location>
        <begin position="411"/>
        <end position="421"/>
    </location>
</feature>
<dbReference type="InParanoid" id="Q01TG1"/>
<name>Q01TG1_SOLUE</name>
<feature type="domain" description="Pyrrolo-quinoline quinone repeat" evidence="7">
    <location>
        <begin position="470"/>
        <end position="559"/>
    </location>
</feature>
<dbReference type="EMBL" id="CP000473">
    <property type="protein sequence ID" value="ABJ87059.1"/>
    <property type="molecule type" value="Genomic_DNA"/>
</dbReference>
<dbReference type="Pfam" id="PF01011">
    <property type="entry name" value="PQQ"/>
    <property type="match status" value="1"/>
</dbReference>
<gene>
    <name evidence="8" type="ordered locus">Acid_6133</name>
</gene>
<feature type="domain" description="Pyrrolo-quinoline quinone repeat" evidence="6">
    <location>
        <begin position="39"/>
        <end position="376"/>
    </location>
</feature>
<evidence type="ECO:0000256" key="2">
    <source>
        <dbReference type="ARBA" id="ARBA00008156"/>
    </source>
</evidence>
<evidence type="ECO:0000313" key="8">
    <source>
        <dbReference type="EMBL" id="ABJ87059.1"/>
    </source>
</evidence>
<dbReference type="eggNOG" id="COG4993">
    <property type="taxonomic scope" value="Bacteria"/>
</dbReference>
<dbReference type="GO" id="GO:0016491">
    <property type="term" value="F:oxidoreductase activity"/>
    <property type="evidence" value="ECO:0007669"/>
    <property type="project" value="UniProtKB-KW"/>
</dbReference>
<keyword evidence="5" id="KW-0732">Signal</keyword>
<dbReference type="InterPro" id="IPR002372">
    <property type="entry name" value="PQQ_rpt_dom"/>
</dbReference>
<evidence type="ECO:0000259" key="7">
    <source>
        <dbReference type="Pfam" id="PF13360"/>
    </source>
</evidence>
<dbReference type="InterPro" id="IPR030939">
    <property type="entry name" value="Acido_non_PQQ"/>
</dbReference>
<evidence type="ECO:0000256" key="4">
    <source>
        <dbReference type="SAM" id="MobiDB-lite"/>
    </source>
</evidence>
<feature type="region of interest" description="Disordered" evidence="4">
    <location>
        <begin position="391"/>
        <end position="422"/>
    </location>
</feature>
<dbReference type="SMART" id="SM00564">
    <property type="entry name" value="PQQ"/>
    <property type="match status" value="6"/>
</dbReference>
<accession>Q01TG1</accession>
<dbReference type="InterPro" id="IPR011047">
    <property type="entry name" value="Quinoprotein_ADH-like_sf"/>
</dbReference>
<protein>
    <submittedName>
        <fullName evidence="8">Pyrrolo-quinoline quinone</fullName>
    </submittedName>
</protein>
<dbReference type="SUPFAM" id="SSF50998">
    <property type="entry name" value="Quinoprotein alcohol dehydrogenase-like"/>
    <property type="match status" value="1"/>
</dbReference>
<dbReference type="STRING" id="234267.Acid_6133"/>
<dbReference type="Pfam" id="PF13360">
    <property type="entry name" value="PQQ_2"/>
    <property type="match status" value="1"/>
</dbReference>
<dbReference type="KEGG" id="sus:Acid_6133"/>
<proteinExistence type="inferred from homology"/>
<sequence length="562" mass="59937" precursor="true">MTIKNLLLTVPFFLAPAFLMAQGKGVAPAELLKPLRDSWPTYNGDYSGRRYSALTQVNQSNVQHLTLAWMTRVTPGAGNAAPTGGRGGGGFGGASNVITGGEGPGDIAVGGGTIKASALQVDGTLYFTMPDNAWAVDARDGRELWHYFWKTKGGTHIGNRGLAMWNNYLYMETPDDYLVSLDARTGKERWHKTIADLAQGYFSTPAPIVVGNHVLVGTGNDIDAPGFLQSFDPESGELQWKLYTVPMKAGDPGLETWASLDAARHGGGQTWIPGAYDPETKLYIFGTGNPTPAFTTGTRGDGDNLFTCALVAVNVDTGKMAWHFSTSPHDMHDYDSAQTPVLVDAMFNGKMRKLVLTAARNGYYFTLDRVTGERLVSAKYGLDTNWAKGMNDSGAPQHDPGKDATVAGSLVSPNSDGTTNWEPPAFSPDTGYFYVAEGNAYSIFYLTDVDPRGSMGLGGKEEVGVGTGGSYLTAIDYRTGKVAWRRPYYGNGGGGGLLTTAGKLLFAGDGAGNLVAHDAGTGKPLWNTRIGGISNAPQTFMLDGRQYVIAATGDAIWAFVMY</sequence>
<evidence type="ECO:0000256" key="3">
    <source>
        <dbReference type="ARBA" id="ARBA00023002"/>
    </source>
</evidence>
<dbReference type="Gene3D" id="2.140.10.10">
    <property type="entry name" value="Quinoprotein alcohol dehydrogenase-like superfamily"/>
    <property type="match status" value="1"/>
</dbReference>
<comment type="cofactor">
    <cofactor evidence="1">
        <name>pyrroloquinoline quinone</name>
        <dbReference type="ChEBI" id="CHEBI:58442"/>
    </cofactor>
</comment>
<dbReference type="PANTHER" id="PTHR32303">
    <property type="entry name" value="QUINOPROTEIN ALCOHOL DEHYDROGENASE (CYTOCHROME C)"/>
    <property type="match status" value="1"/>
</dbReference>
<evidence type="ECO:0000256" key="5">
    <source>
        <dbReference type="SAM" id="SignalP"/>
    </source>
</evidence>
<dbReference type="HOGENOM" id="CLU_018478_0_2_0"/>
<organism evidence="8">
    <name type="scientific">Solibacter usitatus (strain Ellin6076)</name>
    <dbReference type="NCBI Taxonomy" id="234267"/>
    <lineage>
        <taxon>Bacteria</taxon>
        <taxon>Pseudomonadati</taxon>
        <taxon>Acidobacteriota</taxon>
        <taxon>Terriglobia</taxon>
        <taxon>Bryobacterales</taxon>
        <taxon>Solibacteraceae</taxon>
        <taxon>Candidatus Solibacter</taxon>
    </lineage>
</organism>
<evidence type="ECO:0000259" key="6">
    <source>
        <dbReference type="Pfam" id="PF01011"/>
    </source>
</evidence>
<feature type="signal peptide" evidence="5">
    <location>
        <begin position="1"/>
        <end position="21"/>
    </location>
</feature>
<dbReference type="InterPro" id="IPR018391">
    <property type="entry name" value="PQQ_b-propeller_rpt"/>
</dbReference>